<dbReference type="OrthoDB" id="3051094at2759"/>
<evidence type="ECO:0000313" key="1">
    <source>
        <dbReference type="EMBL" id="KZP15057.1"/>
    </source>
</evidence>
<keyword evidence="2" id="KW-1185">Reference proteome</keyword>
<dbReference type="Proteomes" id="UP000076532">
    <property type="component" value="Unassembled WGS sequence"/>
</dbReference>
<protein>
    <submittedName>
        <fullName evidence="1">Uncharacterized protein</fullName>
    </submittedName>
</protein>
<evidence type="ECO:0000313" key="2">
    <source>
        <dbReference type="Proteomes" id="UP000076532"/>
    </source>
</evidence>
<gene>
    <name evidence="1" type="ORF">FIBSPDRAFT_96305</name>
</gene>
<dbReference type="AlphaFoldDB" id="A0A166DTQ5"/>
<organism evidence="1 2">
    <name type="scientific">Athelia psychrophila</name>
    <dbReference type="NCBI Taxonomy" id="1759441"/>
    <lineage>
        <taxon>Eukaryota</taxon>
        <taxon>Fungi</taxon>
        <taxon>Dikarya</taxon>
        <taxon>Basidiomycota</taxon>
        <taxon>Agaricomycotina</taxon>
        <taxon>Agaricomycetes</taxon>
        <taxon>Agaricomycetidae</taxon>
        <taxon>Atheliales</taxon>
        <taxon>Atheliaceae</taxon>
        <taxon>Athelia</taxon>
    </lineage>
</organism>
<dbReference type="EMBL" id="KV417609">
    <property type="protein sequence ID" value="KZP15057.1"/>
    <property type="molecule type" value="Genomic_DNA"/>
</dbReference>
<name>A0A166DTQ5_9AGAM</name>
<accession>A0A166DTQ5</accession>
<dbReference type="Gene3D" id="1.20.1280.50">
    <property type="match status" value="1"/>
</dbReference>
<proteinExistence type="predicted"/>
<sequence>MKLQLLSRLLARPLKISENADGPRSLSTLLKYLDPSRKSKSSQSANSGAQIVPSISTLPDDELLMIIFLLTTMPPGPHRRSKGEIPSEMRLSHVSRRWRNVALATPMLWTSIWRHPNQHNVEPMAAYLSRSQQSPFYLYFGTGHGEKYKCPKLALEENIRREPDGTEEECQSAPCKVLKPHFFRCQKLRIESATHVQPFVNCMFTSFPAPALSALHISMQVVNPGPIAPLKIRIFENNTSVLSRVSLSQAAAANVLPSFSMIAHLRIELPMCLLSSPDRLAALEGAFGEMTLLEEVEIHHADRWPSSYTPLTLPSSTRTLLFTAANWYYVGAFLHALKIIPVQEMTIHCNGGGEFLGSIRTQFPRLTTLRIISGLALTRLVIKTIARGTPSIHHLSIGVPDIRCSLDVLGQPFAQFWDQCNPPLLWTEMRVLSIDTGIAADMLASDLHQLLIKRAAHNCPIRTIRLSPANISHIRESREHDFEGLGVEFAELERVQKSEW</sequence>
<reference evidence="1 2" key="1">
    <citation type="journal article" date="2016" name="Mol. Biol. Evol.">
        <title>Comparative Genomics of Early-Diverging Mushroom-Forming Fungi Provides Insights into the Origins of Lignocellulose Decay Capabilities.</title>
        <authorList>
            <person name="Nagy L.G."/>
            <person name="Riley R."/>
            <person name="Tritt A."/>
            <person name="Adam C."/>
            <person name="Daum C."/>
            <person name="Floudas D."/>
            <person name="Sun H."/>
            <person name="Yadav J.S."/>
            <person name="Pangilinan J."/>
            <person name="Larsson K.H."/>
            <person name="Matsuura K."/>
            <person name="Barry K."/>
            <person name="Labutti K."/>
            <person name="Kuo R."/>
            <person name="Ohm R.A."/>
            <person name="Bhattacharya S.S."/>
            <person name="Shirouzu T."/>
            <person name="Yoshinaga Y."/>
            <person name="Martin F.M."/>
            <person name="Grigoriev I.V."/>
            <person name="Hibbett D.S."/>
        </authorList>
    </citation>
    <scope>NUCLEOTIDE SEQUENCE [LARGE SCALE GENOMIC DNA]</scope>
    <source>
        <strain evidence="1 2">CBS 109695</strain>
    </source>
</reference>